<dbReference type="PANTHER" id="PTHR21610">
    <property type="entry name" value="VON WILLEBRAND FACTOR A DOMAIN-CONTAINING PROTEIN 8"/>
    <property type="match status" value="1"/>
</dbReference>
<protein>
    <submittedName>
        <fullName evidence="3">Similar to KIAA0564 protein (Predicted)</fullName>
    </submittedName>
</protein>
<reference evidence="3 4" key="1">
    <citation type="submission" date="2005-07" db="EMBL/GenBank/DDBJ databases">
        <authorList>
            <person name="Mural R.J."/>
            <person name="Li P.W."/>
            <person name="Adams M.D."/>
            <person name="Amanatides P.G."/>
            <person name="Baden-Tillson H."/>
            <person name="Barnstead M."/>
            <person name="Chin S.H."/>
            <person name="Dew I."/>
            <person name="Evans C.A."/>
            <person name="Ferriera S."/>
            <person name="Flanigan M."/>
            <person name="Fosler C."/>
            <person name="Glodek A."/>
            <person name="Gu Z."/>
            <person name="Holt R.A."/>
            <person name="Jennings D."/>
            <person name="Kraft C.L."/>
            <person name="Lu F."/>
            <person name="Nguyen T."/>
            <person name="Nusskern D.R."/>
            <person name="Pfannkoch C.M."/>
            <person name="Sitter C."/>
            <person name="Sutton G.G."/>
            <person name="Venter J.C."/>
            <person name="Wang Z."/>
            <person name="Woodage T."/>
            <person name="Zheng X.H."/>
            <person name="Zhong F."/>
        </authorList>
    </citation>
    <scope>NUCLEOTIDE SEQUENCE [LARGE SCALE GENOMIC DNA]</scope>
    <source>
        <strain>BN</strain>
        <strain evidence="4">Sprague-Dawley</strain>
    </source>
</reference>
<evidence type="ECO:0000259" key="2">
    <source>
        <dbReference type="Pfam" id="PF07728"/>
    </source>
</evidence>
<dbReference type="InterPro" id="IPR011704">
    <property type="entry name" value="ATPase_dyneun-rel_AAA"/>
</dbReference>
<dbReference type="Proteomes" id="UP000234681">
    <property type="component" value="Chromosome 15"/>
</dbReference>
<gene>
    <name evidence="3" type="primary">RGD1308772_predicted</name>
    <name evidence="3" type="ORF">rCG_36854</name>
</gene>
<accession>A6HTY2</accession>
<feature type="region of interest" description="Disordered" evidence="1">
    <location>
        <begin position="1015"/>
        <end position="1035"/>
    </location>
</feature>
<dbReference type="InterPro" id="IPR027417">
    <property type="entry name" value="P-loop_NTPase"/>
</dbReference>
<sequence length="1140" mass="127845">MTARDLLQQRYTLPNGDTAWRSSPLVSAAREGKLVLLDGIHRVNAGTLAVLQRLIHDRELSLYDGSRLLREDRYLCLKERLQLTDEQLQNRSIFPIHPSFRIIALAEPPVVGSTTQQWLGPEFLTMFFFHHMKPLVKSEELQVIKEMVPNVPQEALEKLLSVTHKLRETQDPTAQSLAASLSTRQLLRISRRLSQYPSENLHDAITKACLSRFLPSLAQSALEKNLADAAIEINADSSLEPELENYKCEVVAGSLKIGTVSAPVHNAHEKMKVPDVLFYDNVQHMVVMEDMLKDFVLGEHLLLVGNQGVGKNKIVDRFLHLLNRPREYIQLHRDTTVQSLTLQPSVKDGLIVYEDSPLVKAVKLGHILVVDEADKAPTNVTCILKTLVENGEMILADGRRIVAGDIFSCHAIDNPKPHSELEMLKQYGPNVPVPVLEKLVAAFGELRNLADQGIINYPYSTREVVNIVKHLEKFPTEGLSSVVRNVFDFDSYNNDMREILMNTLHKYGIPIGAKPTNVQLAKEFPLPEKTFMGYWIIGQTGNGMQKGPVLVNIEKYPIEKHESRFLNFTEECTSWRFPVDEVNLISDIAVSHENGEHTLYVATCNPISLYFMNMTGENGFFVDFFDIFPRMASGSWRPFVTVAPLGSPLRGQVVLHEEQSNVVLLLDTTGRAIHRLVLPTEESTSKKSSWWNKEEGETYRMCKEFSHKNWVVFYRQTGNSLTVLDVLEGLTHTISLPINLRTVFLVAEDKWLLVENKTNQKCLLTKPAHIGAEDTGACQLYMLKEELPSTGFGVTQETEFYVPHKVSSDQLSSENLTSAVGQKIASPNRILSDEKSHATIVVGFPDLMSPCEVYSWKRSSSLGKPSVTNITMYTGKRTSVTPRHNNCVTLTHTNQVVRILPAGEVPLKDIYPKDVTPPQTAGYIEVTDLQAKKLRYIPVPSAESLSPYTAWLSAISDTDALLAEWDKSSVVTVDMGGCVRLWETGLERLQQSLMEWRNMIGQDSDKHMQITIERDSNEDVSEPKHGKEDPDNMPHVGGNTWAGGTGGRDTAGLGGKGGPYRLDAGHPVYQVSEVEKDAVPEDIKRAAREMAQRAFQQRLKEIQMSEYDAATYERFSRAVQRQVHALRVILDNLQRPGGGG</sequence>
<dbReference type="EMBL" id="CH473951">
    <property type="protein sequence ID" value="EDM02345.1"/>
    <property type="molecule type" value="Genomic_DNA"/>
</dbReference>
<proteinExistence type="predicted"/>
<dbReference type="Pfam" id="PF07728">
    <property type="entry name" value="AAA_5"/>
    <property type="match status" value="2"/>
</dbReference>
<evidence type="ECO:0000313" key="4">
    <source>
        <dbReference type="Proteomes" id="UP000234681"/>
    </source>
</evidence>
<dbReference type="InterPro" id="IPR039891">
    <property type="entry name" value="VWA8"/>
</dbReference>
<feature type="domain" description="ATPase dynein-related AAA" evidence="2">
    <location>
        <begin position="300"/>
        <end position="408"/>
    </location>
</feature>
<dbReference type="SUPFAM" id="SSF52540">
    <property type="entry name" value="P-loop containing nucleoside triphosphate hydrolases"/>
    <property type="match status" value="2"/>
</dbReference>
<dbReference type="GO" id="GO:0005524">
    <property type="term" value="F:ATP binding"/>
    <property type="evidence" value="ECO:0007669"/>
    <property type="project" value="InterPro"/>
</dbReference>
<evidence type="ECO:0000313" key="3">
    <source>
        <dbReference type="EMBL" id="EDM02345.1"/>
    </source>
</evidence>
<dbReference type="GO" id="GO:0016887">
    <property type="term" value="F:ATP hydrolysis activity"/>
    <property type="evidence" value="ECO:0007669"/>
    <property type="project" value="InterPro"/>
</dbReference>
<feature type="domain" description="ATPase dynein-related AAA" evidence="2">
    <location>
        <begin position="1"/>
        <end position="115"/>
    </location>
</feature>
<dbReference type="PANTHER" id="PTHR21610:SF9">
    <property type="entry name" value="VON WILLEBRAND FACTOR A DOMAIN-CONTAINING PROTEIN 8"/>
    <property type="match status" value="1"/>
</dbReference>
<feature type="compositionally biased region" description="Basic and acidic residues" evidence="1">
    <location>
        <begin position="1015"/>
        <end position="1032"/>
    </location>
</feature>
<organism evidence="3 4">
    <name type="scientific">Rattus norvegicus</name>
    <name type="common">Rat</name>
    <dbReference type="NCBI Taxonomy" id="10116"/>
    <lineage>
        <taxon>Eukaryota</taxon>
        <taxon>Metazoa</taxon>
        <taxon>Chordata</taxon>
        <taxon>Craniata</taxon>
        <taxon>Vertebrata</taxon>
        <taxon>Euteleostomi</taxon>
        <taxon>Mammalia</taxon>
        <taxon>Eutheria</taxon>
        <taxon>Euarchontoglires</taxon>
        <taxon>Glires</taxon>
        <taxon>Rodentia</taxon>
        <taxon>Myomorpha</taxon>
        <taxon>Muroidea</taxon>
        <taxon>Muridae</taxon>
        <taxon>Murinae</taxon>
        <taxon>Rattus</taxon>
    </lineage>
</organism>
<name>A6HTY2_RAT</name>
<evidence type="ECO:0000256" key="1">
    <source>
        <dbReference type="SAM" id="MobiDB-lite"/>
    </source>
</evidence>
<dbReference type="AlphaFoldDB" id="A6HTY2"/>
<dbReference type="Gene3D" id="3.40.50.300">
    <property type="entry name" value="P-loop containing nucleotide triphosphate hydrolases"/>
    <property type="match status" value="2"/>
</dbReference>